<gene>
    <name evidence="2" type="ORF">CLV52_1823</name>
</gene>
<keyword evidence="2" id="KW-0328">Glycosyltransferase</keyword>
<dbReference type="Gene3D" id="3.30.1310.20">
    <property type="entry name" value="PRTase-like"/>
    <property type="match status" value="1"/>
</dbReference>
<dbReference type="Pfam" id="PF00156">
    <property type="entry name" value="Pribosyltran"/>
    <property type="match status" value="1"/>
</dbReference>
<accession>A0A4V3EAK3</accession>
<comment type="caution">
    <text evidence="2">The sequence shown here is derived from an EMBL/GenBank/DDBJ whole genome shotgun (WGS) entry which is preliminary data.</text>
</comment>
<keyword evidence="2" id="KW-0808">Transferase</keyword>
<dbReference type="InterPro" id="IPR000836">
    <property type="entry name" value="PRTase_dom"/>
</dbReference>
<evidence type="ECO:0000313" key="2">
    <source>
        <dbReference type="EMBL" id="TDS76884.1"/>
    </source>
</evidence>
<evidence type="ECO:0000259" key="1">
    <source>
        <dbReference type="Pfam" id="PF00156"/>
    </source>
</evidence>
<dbReference type="OrthoDB" id="9810066at2"/>
<dbReference type="Proteomes" id="UP000295344">
    <property type="component" value="Unassembled WGS sequence"/>
</dbReference>
<dbReference type="CDD" id="cd06223">
    <property type="entry name" value="PRTases_typeI"/>
    <property type="match status" value="1"/>
</dbReference>
<evidence type="ECO:0000313" key="3">
    <source>
        <dbReference type="Proteomes" id="UP000295344"/>
    </source>
</evidence>
<dbReference type="SUPFAM" id="SSF53271">
    <property type="entry name" value="PRTase-like"/>
    <property type="match status" value="1"/>
</dbReference>
<dbReference type="InterPro" id="IPR029057">
    <property type="entry name" value="PRTase-like"/>
</dbReference>
<dbReference type="EMBL" id="SOAM01000002">
    <property type="protein sequence ID" value="TDS76884.1"/>
    <property type="molecule type" value="Genomic_DNA"/>
</dbReference>
<proteinExistence type="predicted"/>
<reference evidence="2 3" key="1">
    <citation type="submission" date="2019-03" db="EMBL/GenBank/DDBJ databases">
        <title>Genomic Encyclopedia of Archaeal and Bacterial Type Strains, Phase II (KMG-II): from individual species to whole genera.</title>
        <authorList>
            <person name="Goeker M."/>
        </authorList>
    </citation>
    <scope>NUCLEOTIDE SEQUENCE [LARGE SCALE GENOMIC DNA]</scope>
    <source>
        <strain evidence="2 3">DSM 24782</strain>
    </source>
</reference>
<sequence length="218" mass="23152">MTGDRYRDRVDAGRRLADALLDEPVDDAVVLGLPRGGVVVATEVARRLGAPLDVVVVRKLGLPTAPEVAMGAIGEGGVRLLDLDLVRRCGVTAEEVAEVERVEQALLDLRLQRFRNGPLPDLQHRTALLVDDGIATGATAAAACEVVRRAGAARVVLAAPVGARRVVAALRGPDVVVCPLQPDPFDAVGRWYGRFDEVTDADVVRLLRAAREHAGVPT</sequence>
<dbReference type="Gene3D" id="3.40.50.2020">
    <property type="match status" value="1"/>
</dbReference>
<protein>
    <submittedName>
        <fullName evidence="2">Putative phosphoribosyltransferase</fullName>
    </submittedName>
</protein>
<name>A0A4V3EAK3_9MICO</name>
<dbReference type="AlphaFoldDB" id="A0A4V3EAK3"/>
<keyword evidence="3" id="KW-1185">Reference proteome</keyword>
<dbReference type="GO" id="GO:0016757">
    <property type="term" value="F:glycosyltransferase activity"/>
    <property type="evidence" value="ECO:0007669"/>
    <property type="project" value="UniProtKB-KW"/>
</dbReference>
<feature type="domain" description="Phosphoribosyltransferase" evidence="1">
    <location>
        <begin position="9"/>
        <end position="165"/>
    </location>
</feature>
<organism evidence="2 3">
    <name type="scientific">Amnibacterium kyonggiense</name>
    <dbReference type="NCBI Taxonomy" id="595671"/>
    <lineage>
        <taxon>Bacteria</taxon>
        <taxon>Bacillati</taxon>
        <taxon>Actinomycetota</taxon>
        <taxon>Actinomycetes</taxon>
        <taxon>Micrococcales</taxon>
        <taxon>Microbacteriaceae</taxon>
        <taxon>Amnibacterium</taxon>
    </lineage>
</organism>